<dbReference type="PANTHER" id="PTHR14233">
    <property type="entry name" value="DUF914-RELATED"/>
    <property type="match status" value="1"/>
</dbReference>
<evidence type="ECO:0000256" key="1">
    <source>
        <dbReference type="ARBA" id="ARBA00004141"/>
    </source>
</evidence>
<feature type="region of interest" description="Disordered" evidence="7">
    <location>
        <begin position="186"/>
        <end position="216"/>
    </location>
</feature>
<evidence type="ECO:0000256" key="2">
    <source>
        <dbReference type="ARBA" id="ARBA00007863"/>
    </source>
</evidence>
<dbReference type="Proteomes" id="UP001530377">
    <property type="component" value="Unassembled WGS sequence"/>
</dbReference>
<evidence type="ECO:0000313" key="10">
    <source>
        <dbReference type="Proteomes" id="UP001530377"/>
    </source>
</evidence>
<feature type="transmembrane region" description="Helical" evidence="8">
    <location>
        <begin position="29"/>
        <end position="48"/>
    </location>
</feature>
<feature type="transmembrane region" description="Helical" evidence="8">
    <location>
        <begin position="60"/>
        <end position="80"/>
    </location>
</feature>
<evidence type="ECO:0000256" key="3">
    <source>
        <dbReference type="ARBA" id="ARBA00022448"/>
    </source>
</evidence>
<feature type="compositionally biased region" description="Basic and acidic residues" evidence="7">
    <location>
        <begin position="206"/>
        <end position="216"/>
    </location>
</feature>
<dbReference type="InterPro" id="IPR052221">
    <property type="entry name" value="SLC35F_Transporter"/>
</dbReference>
<comment type="subcellular location">
    <subcellularLocation>
        <location evidence="1">Membrane</location>
        <topology evidence="1">Multi-pass membrane protein</topology>
    </subcellularLocation>
</comment>
<keyword evidence="3" id="KW-0813">Transport</keyword>
<feature type="transmembrane region" description="Helical" evidence="8">
    <location>
        <begin position="104"/>
        <end position="126"/>
    </location>
</feature>
<dbReference type="Pfam" id="PF06027">
    <property type="entry name" value="SLC35F"/>
    <property type="match status" value="1"/>
</dbReference>
<evidence type="ECO:0000256" key="5">
    <source>
        <dbReference type="ARBA" id="ARBA00022989"/>
    </source>
</evidence>
<organism evidence="9 10">
    <name type="scientific">Cyclostephanos tholiformis</name>
    <dbReference type="NCBI Taxonomy" id="382380"/>
    <lineage>
        <taxon>Eukaryota</taxon>
        <taxon>Sar</taxon>
        <taxon>Stramenopiles</taxon>
        <taxon>Ochrophyta</taxon>
        <taxon>Bacillariophyta</taxon>
        <taxon>Coscinodiscophyceae</taxon>
        <taxon>Thalassiosirophycidae</taxon>
        <taxon>Stephanodiscales</taxon>
        <taxon>Stephanodiscaceae</taxon>
        <taxon>Cyclostephanos</taxon>
    </lineage>
</organism>
<dbReference type="InterPro" id="IPR009262">
    <property type="entry name" value="SLC35_F1/F2/F6"/>
</dbReference>
<dbReference type="GO" id="GO:0016020">
    <property type="term" value="C:membrane"/>
    <property type="evidence" value="ECO:0007669"/>
    <property type="project" value="UniProtKB-SubCell"/>
</dbReference>
<evidence type="ECO:0000256" key="8">
    <source>
        <dbReference type="SAM" id="Phobius"/>
    </source>
</evidence>
<evidence type="ECO:0000256" key="4">
    <source>
        <dbReference type="ARBA" id="ARBA00022692"/>
    </source>
</evidence>
<sequence>MDDERVATEDASQETEQEQYIAKEYPHKMAGDALAIIGGILFGISNTLQEVTVKDGSLMEYLGCFTFFASIIASIQAMFFERQEIMAFYGKSSDETCSKSEGEFLFFLFAIAGMVTYAGIGAFLQFSDAAFLSQVKDASRIAPLPRHHRCYCVGRRCWGISVREAQPPAPFALAYSSGVSLRDCAEPGGRSTTRRYWGSSAHGKYQHGDEGPECSR</sequence>
<name>A0ABD3RFV9_9STRA</name>
<accession>A0ABD3RFV9</accession>
<reference evidence="9 10" key="1">
    <citation type="submission" date="2024-10" db="EMBL/GenBank/DDBJ databases">
        <title>Updated reference genomes for cyclostephanoid diatoms.</title>
        <authorList>
            <person name="Roberts W.R."/>
            <person name="Alverson A.J."/>
        </authorList>
    </citation>
    <scope>NUCLEOTIDE SEQUENCE [LARGE SCALE GENOMIC DNA]</scope>
    <source>
        <strain evidence="9 10">AJA228-03</strain>
    </source>
</reference>
<dbReference type="PANTHER" id="PTHR14233:SF4">
    <property type="entry name" value="SOLUTE CARRIER FAMILY 35 MEMBER F2"/>
    <property type="match status" value="1"/>
</dbReference>
<comment type="similarity">
    <text evidence="2">Belongs to the SLC35F solute transporter family.</text>
</comment>
<dbReference type="EMBL" id="JALLPB020000224">
    <property type="protein sequence ID" value="KAL3811952.1"/>
    <property type="molecule type" value="Genomic_DNA"/>
</dbReference>
<gene>
    <name evidence="9" type="ORF">ACHAXA_011279</name>
</gene>
<keyword evidence="10" id="KW-1185">Reference proteome</keyword>
<dbReference type="AlphaFoldDB" id="A0ABD3RFV9"/>
<evidence type="ECO:0000256" key="7">
    <source>
        <dbReference type="SAM" id="MobiDB-lite"/>
    </source>
</evidence>
<evidence type="ECO:0000313" key="9">
    <source>
        <dbReference type="EMBL" id="KAL3811952.1"/>
    </source>
</evidence>
<keyword evidence="6 8" id="KW-0472">Membrane</keyword>
<evidence type="ECO:0000256" key="6">
    <source>
        <dbReference type="ARBA" id="ARBA00023136"/>
    </source>
</evidence>
<keyword evidence="4 8" id="KW-0812">Transmembrane</keyword>
<protein>
    <submittedName>
        <fullName evidence="9">Uncharacterized protein</fullName>
    </submittedName>
</protein>
<proteinExistence type="inferred from homology"/>
<comment type="caution">
    <text evidence="9">The sequence shown here is derived from an EMBL/GenBank/DDBJ whole genome shotgun (WGS) entry which is preliminary data.</text>
</comment>
<keyword evidence="5 8" id="KW-1133">Transmembrane helix</keyword>